<protein>
    <recommendedName>
        <fullName evidence="6">S-protein homolog</fullName>
    </recommendedName>
</protein>
<accession>R0HRZ9</accession>
<evidence type="ECO:0000256" key="6">
    <source>
        <dbReference type="RuleBase" id="RU367044"/>
    </source>
</evidence>
<comment type="subcellular location">
    <subcellularLocation>
        <location evidence="1 6">Secreted</location>
    </subcellularLocation>
</comment>
<dbReference type="PANTHER" id="PTHR31232">
    <property type="match status" value="1"/>
</dbReference>
<name>R0HRZ9_9BRAS</name>
<keyword evidence="3 6" id="KW-0713">Self-incompatibility</keyword>
<evidence type="ECO:0000313" key="7">
    <source>
        <dbReference type="EMBL" id="EOA32549.1"/>
    </source>
</evidence>
<proteinExistence type="inferred from homology"/>
<dbReference type="Pfam" id="PF05938">
    <property type="entry name" value="Self-incomp_S1"/>
    <property type="match status" value="1"/>
</dbReference>
<dbReference type="GO" id="GO:0060320">
    <property type="term" value="P:rejection of self pollen"/>
    <property type="evidence" value="ECO:0007669"/>
    <property type="project" value="UniProtKB-KW"/>
</dbReference>
<dbReference type="PANTHER" id="PTHR31232:SF39">
    <property type="entry name" value="S-PROTEIN HOMOLOG-RELATED"/>
    <property type="match status" value="1"/>
</dbReference>
<keyword evidence="8" id="KW-1185">Reference proteome</keyword>
<evidence type="ECO:0000256" key="4">
    <source>
        <dbReference type="ARBA" id="ARBA00022525"/>
    </source>
</evidence>
<dbReference type="GO" id="GO:0005576">
    <property type="term" value="C:extracellular region"/>
    <property type="evidence" value="ECO:0007669"/>
    <property type="project" value="UniProtKB-SubCell"/>
</dbReference>
<keyword evidence="4 6" id="KW-0964">Secreted</keyword>
<dbReference type="EMBL" id="KB870807">
    <property type="protein sequence ID" value="EOA32549.1"/>
    <property type="molecule type" value="Genomic_DNA"/>
</dbReference>
<dbReference type="Proteomes" id="UP000029121">
    <property type="component" value="Unassembled WGS sequence"/>
</dbReference>
<evidence type="ECO:0000256" key="1">
    <source>
        <dbReference type="ARBA" id="ARBA00004613"/>
    </source>
</evidence>
<evidence type="ECO:0000256" key="5">
    <source>
        <dbReference type="ARBA" id="ARBA00022729"/>
    </source>
</evidence>
<reference evidence="8" key="1">
    <citation type="journal article" date="2013" name="Nat. Genet.">
        <title>The Capsella rubella genome and the genomic consequences of rapid mating system evolution.</title>
        <authorList>
            <person name="Slotte T."/>
            <person name="Hazzouri K.M."/>
            <person name="Agren J.A."/>
            <person name="Koenig D."/>
            <person name="Maumus F."/>
            <person name="Guo Y.L."/>
            <person name="Steige K."/>
            <person name="Platts A.E."/>
            <person name="Escobar J.S."/>
            <person name="Newman L.K."/>
            <person name="Wang W."/>
            <person name="Mandakova T."/>
            <person name="Vello E."/>
            <person name="Smith L.M."/>
            <person name="Henz S.R."/>
            <person name="Steffen J."/>
            <person name="Takuno S."/>
            <person name="Brandvain Y."/>
            <person name="Coop G."/>
            <person name="Andolfatto P."/>
            <person name="Hu T.T."/>
            <person name="Blanchette M."/>
            <person name="Clark R.M."/>
            <person name="Quesneville H."/>
            <person name="Nordborg M."/>
            <person name="Gaut B.S."/>
            <person name="Lysak M.A."/>
            <person name="Jenkins J."/>
            <person name="Grimwood J."/>
            <person name="Chapman J."/>
            <person name="Prochnik S."/>
            <person name="Shu S."/>
            <person name="Rokhsar D."/>
            <person name="Schmutz J."/>
            <person name="Weigel D."/>
            <person name="Wright S.I."/>
        </authorList>
    </citation>
    <scope>NUCLEOTIDE SEQUENCE [LARGE SCALE GENOMIC DNA]</scope>
    <source>
        <strain evidence="8">cv. Monte Gargano</strain>
    </source>
</reference>
<gene>
    <name evidence="7" type="ORF">CARUB_v10015838mg</name>
</gene>
<keyword evidence="5" id="KW-0732">Signal</keyword>
<dbReference type="InterPro" id="IPR010264">
    <property type="entry name" value="Self-incomp_S1"/>
</dbReference>
<dbReference type="AlphaFoldDB" id="R0HRZ9"/>
<evidence type="ECO:0000313" key="8">
    <source>
        <dbReference type="Proteomes" id="UP000029121"/>
    </source>
</evidence>
<evidence type="ECO:0000256" key="2">
    <source>
        <dbReference type="ARBA" id="ARBA00005581"/>
    </source>
</evidence>
<comment type="similarity">
    <text evidence="2 6">Belongs to the plant self-incompatibility (S1) protein family.</text>
</comment>
<evidence type="ECO:0000256" key="3">
    <source>
        <dbReference type="ARBA" id="ARBA00022471"/>
    </source>
</evidence>
<dbReference type="STRING" id="81985.R0HRZ9"/>
<sequence>MLAYCFRNSFSKNSDLLTIHCKSEKNDLGIHKVHRFYLYNFKFGDEYFGGTRFVCMLTHEGVGFRYSRIFTAYTQSPIFMTFGATYYWEARDDGIYLTNDAHGAKFMYGWN</sequence>
<organism evidence="7 8">
    <name type="scientific">Capsella rubella</name>
    <dbReference type="NCBI Taxonomy" id="81985"/>
    <lineage>
        <taxon>Eukaryota</taxon>
        <taxon>Viridiplantae</taxon>
        <taxon>Streptophyta</taxon>
        <taxon>Embryophyta</taxon>
        <taxon>Tracheophyta</taxon>
        <taxon>Spermatophyta</taxon>
        <taxon>Magnoliopsida</taxon>
        <taxon>eudicotyledons</taxon>
        <taxon>Gunneridae</taxon>
        <taxon>Pentapetalae</taxon>
        <taxon>rosids</taxon>
        <taxon>malvids</taxon>
        <taxon>Brassicales</taxon>
        <taxon>Brassicaceae</taxon>
        <taxon>Camelineae</taxon>
        <taxon>Capsella</taxon>
    </lineage>
</organism>